<evidence type="ECO:0000256" key="1">
    <source>
        <dbReference type="SAM" id="MobiDB-lite"/>
    </source>
</evidence>
<feature type="compositionally biased region" description="Polar residues" evidence="1">
    <location>
        <begin position="516"/>
        <end position="527"/>
    </location>
</feature>
<protein>
    <submittedName>
        <fullName evidence="3">Diguanylate cyclase</fullName>
        <ecNumber evidence="3">2.7.7.65</ecNumber>
    </submittedName>
</protein>
<reference evidence="3" key="1">
    <citation type="journal article" date="2021" name="PeerJ">
        <title>Extensive microbial diversity within the chicken gut microbiome revealed by metagenomics and culture.</title>
        <authorList>
            <person name="Gilroy R."/>
            <person name="Ravi A."/>
            <person name="Getino M."/>
            <person name="Pursley I."/>
            <person name="Horton D.L."/>
            <person name="Alikhan N.F."/>
            <person name="Baker D."/>
            <person name="Gharbi K."/>
            <person name="Hall N."/>
            <person name="Watson M."/>
            <person name="Adriaenssens E.M."/>
            <person name="Foster-Nyarko E."/>
            <person name="Jarju S."/>
            <person name="Secka A."/>
            <person name="Antonio M."/>
            <person name="Oren A."/>
            <person name="Chaudhuri R.R."/>
            <person name="La Ragione R."/>
            <person name="Hildebrand F."/>
            <person name="Pallen M.J."/>
        </authorList>
    </citation>
    <scope>NUCLEOTIDE SEQUENCE</scope>
    <source>
        <strain evidence="3">USASDec5-558</strain>
    </source>
</reference>
<dbReference type="InterPro" id="IPR035965">
    <property type="entry name" value="PAS-like_dom_sf"/>
</dbReference>
<dbReference type="PANTHER" id="PTHR44757">
    <property type="entry name" value="DIGUANYLATE CYCLASE DGCP"/>
    <property type="match status" value="1"/>
</dbReference>
<feature type="compositionally biased region" description="Basic and acidic residues" evidence="1">
    <location>
        <begin position="558"/>
        <end position="568"/>
    </location>
</feature>
<evidence type="ECO:0000259" key="2">
    <source>
        <dbReference type="PROSITE" id="PS50887"/>
    </source>
</evidence>
<dbReference type="PANTHER" id="PTHR44757:SF2">
    <property type="entry name" value="BIOFILM ARCHITECTURE MAINTENANCE PROTEIN MBAA"/>
    <property type="match status" value="1"/>
</dbReference>
<name>A0A9D2B0C5_9GAMM</name>
<dbReference type="SUPFAM" id="SSF55073">
    <property type="entry name" value="Nucleotide cyclase"/>
    <property type="match status" value="2"/>
</dbReference>
<gene>
    <name evidence="3" type="ORF">H9850_03395</name>
</gene>
<dbReference type="CDD" id="cd00130">
    <property type="entry name" value="PAS"/>
    <property type="match status" value="1"/>
</dbReference>
<dbReference type="Pfam" id="PF08447">
    <property type="entry name" value="PAS_3"/>
    <property type="match status" value="1"/>
</dbReference>
<dbReference type="Gene3D" id="3.30.70.270">
    <property type="match status" value="2"/>
</dbReference>
<sequence>MVTSVNTQPEAAKSEQHQTANDSVAGATAIANSAVAEAKELAAAADKAGLRPHDSGISTALPLYQANADTCQTYDAPHLRVLGHWYYDAQQGFILDEVMARIFAIENHHLWHDPQTVMSKISNFDAARFWLNMKLSMMGDIIFERITFTQGPYKGQNFIVQGSILARNEHGHALYATGYISHESSPYSEFIPREISGDGMFLLNVKSDELICSASFHKMLGYSAEEFPKTSREMNDMLIHPDDVDVILVQNQIITTNLYGDYYECCVRLKHKNGNYIWTIGRALVLSRDENNIATQLIGTETNIHLVQSNFDNMKLMMFNDSLTGLHNRTYFQQNALRYDDQNLRPLSILFVDVTGLKLTNDILGHSYGDYLIIKTCEIIRQALSEELSELIQVTGSVDAALSSDFSVLAENMGLDSRYESKDQESVAYQRKALREHTLENPIADAAASIAAAAAAAAADSAAATAAAASADATTATPPMATDTPSEATADSSLLDSLTEDTDSTDSADPADSGDIAQSRQTPNSSRAMGFNTRRSIAAKRAIESAYGTTHSGPLPQSKDEATKETHAASKASIGVSALDEASQTHDFDQVHEALISSGLDIIRLAGDEFLVIVPHCPIEEAQSIAQRIKKVRDEHNRFHEQYTSIEERPVPVCFGVGVATSGDALLDAKVTNREDTAKVMQQNTAPDNLKRIIERADRRMQEDKERNRQADYAYLKHYFEQKKGRPVSMRDERRYSYLSEDEREELRTRRKISNLIF</sequence>
<evidence type="ECO:0000313" key="3">
    <source>
        <dbReference type="EMBL" id="HIX56500.1"/>
    </source>
</evidence>
<keyword evidence="3" id="KW-0808">Transferase</keyword>
<dbReference type="InterPro" id="IPR052155">
    <property type="entry name" value="Biofilm_reg_signaling"/>
</dbReference>
<dbReference type="NCBIfam" id="TIGR00254">
    <property type="entry name" value="GGDEF"/>
    <property type="match status" value="1"/>
</dbReference>
<keyword evidence="3" id="KW-0548">Nucleotidyltransferase</keyword>
<feature type="region of interest" description="Disordered" evidence="1">
    <location>
        <begin position="472"/>
        <end position="532"/>
    </location>
</feature>
<dbReference type="InterPro" id="IPR000160">
    <property type="entry name" value="GGDEF_dom"/>
</dbReference>
<dbReference type="InterPro" id="IPR000014">
    <property type="entry name" value="PAS"/>
</dbReference>
<dbReference type="GO" id="GO:0052621">
    <property type="term" value="F:diguanylate cyclase activity"/>
    <property type="evidence" value="ECO:0007669"/>
    <property type="project" value="UniProtKB-EC"/>
</dbReference>
<dbReference type="SMART" id="SM00267">
    <property type="entry name" value="GGDEF"/>
    <property type="match status" value="1"/>
</dbReference>
<evidence type="ECO:0000313" key="4">
    <source>
        <dbReference type="Proteomes" id="UP000886829"/>
    </source>
</evidence>
<dbReference type="Pfam" id="PF00990">
    <property type="entry name" value="GGDEF"/>
    <property type="match status" value="1"/>
</dbReference>
<dbReference type="EMBL" id="DXEV01000067">
    <property type="protein sequence ID" value="HIX56500.1"/>
    <property type="molecule type" value="Genomic_DNA"/>
</dbReference>
<dbReference type="PROSITE" id="PS50887">
    <property type="entry name" value="GGDEF"/>
    <property type="match status" value="1"/>
</dbReference>
<dbReference type="InterPro" id="IPR029787">
    <property type="entry name" value="Nucleotide_cyclase"/>
</dbReference>
<dbReference type="AlphaFoldDB" id="A0A9D2B0C5"/>
<dbReference type="Proteomes" id="UP000886829">
    <property type="component" value="Unassembled WGS sequence"/>
</dbReference>
<feature type="domain" description="GGDEF" evidence="2">
    <location>
        <begin position="570"/>
        <end position="717"/>
    </location>
</feature>
<accession>A0A9D2B0C5</accession>
<proteinExistence type="predicted"/>
<comment type="caution">
    <text evidence="3">The sequence shown here is derived from an EMBL/GenBank/DDBJ whole genome shotgun (WGS) entry which is preliminary data.</text>
</comment>
<dbReference type="SUPFAM" id="SSF55785">
    <property type="entry name" value="PYP-like sensor domain (PAS domain)"/>
    <property type="match status" value="1"/>
</dbReference>
<reference evidence="3" key="2">
    <citation type="submission" date="2021-04" db="EMBL/GenBank/DDBJ databases">
        <authorList>
            <person name="Gilroy R."/>
        </authorList>
    </citation>
    <scope>NUCLEOTIDE SEQUENCE</scope>
    <source>
        <strain evidence="3">USASDec5-558</strain>
    </source>
</reference>
<dbReference type="Gene3D" id="3.30.450.20">
    <property type="entry name" value="PAS domain"/>
    <property type="match status" value="1"/>
</dbReference>
<dbReference type="InterPro" id="IPR043128">
    <property type="entry name" value="Rev_trsase/Diguanyl_cyclase"/>
</dbReference>
<dbReference type="EC" id="2.7.7.65" evidence="3"/>
<feature type="region of interest" description="Disordered" evidence="1">
    <location>
        <begin position="546"/>
        <end position="569"/>
    </location>
</feature>
<feature type="compositionally biased region" description="Low complexity" evidence="1">
    <location>
        <begin position="472"/>
        <end position="497"/>
    </location>
</feature>
<feature type="region of interest" description="Disordered" evidence="1">
    <location>
        <begin position="1"/>
        <end position="20"/>
    </location>
</feature>
<dbReference type="InterPro" id="IPR013655">
    <property type="entry name" value="PAS_fold_3"/>
</dbReference>
<organism evidence="3 4">
    <name type="scientific">Candidatus Anaerobiospirillum pullistercoris</name>
    <dbReference type="NCBI Taxonomy" id="2838452"/>
    <lineage>
        <taxon>Bacteria</taxon>
        <taxon>Pseudomonadati</taxon>
        <taxon>Pseudomonadota</taxon>
        <taxon>Gammaproteobacteria</taxon>
        <taxon>Aeromonadales</taxon>
        <taxon>Succinivibrionaceae</taxon>
        <taxon>Anaerobiospirillum</taxon>
    </lineage>
</organism>